<dbReference type="PROSITE" id="PS50905">
    <property type="entry name" value="FERRITIN_LIKE"/>
    <property type="match status" value="1"/>
</dbReference>
<keyword evidence="9" id="KW-1185">Reference proteome</keyword>
<comment type="similarity">
    <text evidence="1 6">Belongs to the ferritin family.</text>
</comment>
<name>T1KL67_TETUR</name>
<protein>
    <recommendedName>
        <fullName evidence="6">Ferritin</fullName>
        <ecNumber evidence="6">1.16.3.1</ecNumber>
    </recommendedName>
</protein>
<dbReference type="GO" id="GO:0008198">
    <property type="term" value="F:ferrous iron binding"/>
    <property type="evidence" value="ECO:0007669"/>
    <property type="project" value="TreeGrafter"/>
</dbReference>
<keyword evidence="2 6" id="KW-0409">Iron storage</keyword>
<dbReference type="eggNOG" id="KOG2332">
    <property type="taxonomic scope" value="Eukaryota"/>
</dbReference>
<dbReference type="Gene3D" id="1.20.1260.10">
    <property type="match status" value="1"/>
</dbReference>
<feature type="binding site" evidence="5">
    <location>
        <position position="38"/>
    </location>
    <ligand>
        <name>Fe cation</name>
        <dbReference type="ChEBI" id="CHEBI:24875"/>
        <label>1</label>
    </ligand>
</feature>
<evidence type="ECO:0000313" key="9">
    <source>
        <dbReference type="Proteomes" id="UP000015104"/>
    </source>
</evidence>
<dbReference type="InterPro" id="IPR008331">
    <property type="entry name" value="Ferritin_DPS_dom"/>
</dbReference>
<proteinExistence type="inferred from homology"/>
<evidence type="ECO:0000256" key="4">
    <source>
        <dbReference type="ARBA" id="ARBA00023004"/>
    </source>
</evidence>
<comment type="catalytic activity">
    <reaction evidence="6">
        <text>4 Fe(2+) + O2 + 4 H(+) = 4 Fe(3+) + 2 H2O</text>
        <dbReference type="Rhea" id="RHEA:11148"/>
        <dbReference type="ChEBI" id="CHEBI:15377"/>
        <dbReference type="ChEBI" id="CHEBI:15378"/>
        <dbReference type="ChEBI" id="CHEBI:15379"/>
        <dbReference type="ChEBI" id="CHEBI:29033"/>
        <dbReference type="ChEBI" id="CHEBI:29034"/>
        <dbReference type="EC" id="1.16.3.1"/>
    </reaction>
</comment>
<dbReference type="Pfam" id="PF00210">
    <property type="entry name" value="Ferritin"/>
    <property type="match status" value="1"/>
</dbReference>
<reference evidence="8" key="2">
    <citation type="submission" date="2015-06" db="UniProtKB">
        <authorList>
            <consortium name="EnsemblMetazoa"/>
        </authorList>
    </citation>
    <scope>IDENTIFICATION</scope>
</reference>
<dbReference type="InterPro" id="IPR012347">
    <property type="entry name" value="Ferritin-like"/>
</dbReference>
<reference evidence="9" key="1">
    <citation type="submission" date="2011-08" db="EMBL/GenBank/DDBJ databases">
        <authorList>
            <person name="Rombauts S."/>
        </authorList>
    </citation>
    <scope>NUCLEOTIDE SEQUENCE</scope>
    <source>
        <strain evidence="9">London</strain>
    </source>
</reference>
<dbReference type="EnsemblMetazoa" id="tetur14g01360.1">
    <property type="protein sequence ID" value="tetur14g01360.1"/>
    <property type="gene ID" value="tetur14g01360"/>
</dbReference>
<evidence type="ECO:0000256" key="2">
    <source>
        <dbReference type="ARBA" id="ARBA00022434"/>
    </source>
</evidence>
<dbReference type="EMBL" id="CAEY01000210">
    <property type="status" value="NOT_ANNOTATED_CDS"/>
    <property type="molecule type" value="Genomic_DNA"/>
</dbReference>
<dbReference type="SUPFAM" id="SSF47240">
    <property type="entry name" value="Ferritin-like"/>
    <property type="match status" value="1"/>
</dbReference>
<dbReference type="STRING" id="32264.T1KL67"/>
<comment type="function">
    <text evidence="6">Stores iron in a soluble, non-toxic, readily available form. Important for iron homeostasis. Iron is taken up in the ferrous form and deposited as ferric hydroxides after oxidation.</text>
</comment>
<dbReference type="PANTHER" id="PTHR11431">
    <property type="entry name" value="FERRITIN"/>
    <property type="match status" value="1"/>
</dbReference>
<dbReference type="HOGENOM" id="CLU_065681_4_0_1"/>
<dbReference type="InterPro" id="IPR009040">
    <property type="entry name" value="Ferritin-like_diiron"/>
</dbReference>
<feature type="binding site" evidence="5">
    <location>
        <position position="118"/>
    </location>
    <ligand>
        <name>Fe cation</name>
        <dbReference type="ChEBI" id="CHEBI:24875"/>
        <label>1</label>
    </ligand>
</feature>
<evidence type="ECO:0000256" key="6">
    <source>
        <dbReference type="RuleBase" id="RU361145"/>
    </source>
</evidence>
<organism evidence="8 9">
    <name type="scientific">Tetranychus urticae</name>
    <name type="common">Two-spotted spider mite</name>
    <dbReference type="NCBI Taxonomy" id="32264"/>
    <lineage>
        <taxon>Eukaryota</taxon>
        <taxon>Metazoa</taxon>
        <taxon>Ecdysozoa</taxon>
        <taxon>Arthropoda</taxon>
        <taxon>Chelicerata</taxon>
        <taxon>Arachnida</taxon>
        <taxon>Acari</taxon>
        <taxon>Acariformes</taxon>
        <taxon>Trombidiformes</taxon>
        <taxon>Prostigmata</taxon>
        <taxon>Eleutherengona</taxon>
        <taxon>Raphignathae</taxon>
        <taxon>Tetranychoidea</taxon>
        <taxon>Tetranychidae</taxon>
        <taxon>Tetranychus</taxon>
    </lineage>
</organism>
<evidence type="ECO:0000256" key="5">
    <source>
        <dbReference type="PIRSR" id="PIRSR601519-1"/>
    </source>
</evidence>
<dbReference type="GO" id="GO:0005737">
    <property type="term" value="C:cytoplasm"/>
    <property type="evidence" value="ECO:0007669"/>
    <property type="project" value="TreeGrafter"/>
</dbReference>
<dbReference type="InterPro" id="IPR009078">
    <property type="entry name" value="Ferritin-like_SF"/>
</dbReference>
<dbReference type="AlphaFoldDB" id="T1KL67"/>
<dbReference type="PANTHER" id="PTHR11431:SF75">
    <property type="entry name" value="FERRITIN"/>
    <property type="match status" value="1"/>
</dbReference>
<accession>T1KL67</accession>
<feature type="binding site" evidence="5">
    <location>
        <position position="73"/>
    </location>
    <ligand>
        <name>Fe cation</name>
        <dbReference type="ChEBI" id="CHEBI:24875"/>
        <label>1</label>
    </ligand>
</feature>
<feature type="binding site" evidence="5">
    <location>
        <position position="153"/>
    </location>
    <ligand>
        <name>Fe cation</name>
        <dbReference type="ChEBI" id="CHEBI:24875"/>
        <label>1</label>
    </ligand>
</feature>
<dbReference type="Proteomes" id="UP000015104">
    <property type="component" value="Unassembled WGS sequence"/>
</dbReference>
<evidence type="ECO:0000313" key="8">
    <source>
        <dbReference type="EnsemblMetazoa" id="tetur14g01360.1"/>
    </source>
</evidence>
<keyword evidence="6" id="KW-0560">Oxidoreductase</keyword>
<keyword evidence="4 5" id="KW-0408">Iron</keyword>
<dbReference type="GO" id="GO:0006879">
    <property type="term" value="P:intracellular iron ion homeostasis"/>
    <property type="evidence" value="ECO:0007669"/>
    <property type="project" value="UniProtKB-KW"/>
</dbReference>
<keyword evidence="3 5" id="KW-0479">Metal-binding</keyword>
<dbReference type="EC" id="1.16.3.1" evidence="6"/>
<dbReference type="GO" id="GO:0008199">
    <property type="term" value="F:ferric iron binding"/>
    <property type="evidence" value="ECO:0007669"/>
    <property type="project" value="InterPro"/>
</dbReference>
<sequence length="193" mass="22224">MLLVKCVTNDAEMLRPNLDRYLIAENCINHLQNQINRELHASLVYLNMGSYFGQNLVARKGFSKFFHDASKEEGDHARKLIDYMSRRGAKVSTFDVEMPTKDTWPDGKTALEDALSLETKINNEIHKIHYKAEHECKDPHLMDFLETEFMEEQIDSINQLKRLVSIISKMDSGMGEYLLDRQLLSGSVGKDEL</sequence>
<feature type="domain" description="Ferritin-like diiron" evidence="7">
    <location>
        <begin position="21"/>
        <end position="171"/>
    </location>
</feature>
<evidence type="ECO:0000259" key="7">
    <source>
        <dbReference type="PROSITE" id="PS50905"/>
    </source>
</evidence>
<dbReference type="InterPro" id="IPR001519">
    <property type="entry name" value="Ferritin"/>
</dbReference>
<evidence type="ECO:0000256" key="1">
    <source>
        <dbReference type="ARBA" id="ARBA00007513"/>
    </source>
</evidence>
<dbReference type="GO" id="GO:0004322">
    <property type="term" value="F:ferroxidase activity"/>
    <property type="evidence" value="ECO:0007669"/>
    <property type="project" value="UniProtKB-EC"/>
</dbReference>
<evidence type="ECO:0000256" key="3">
    <source>
        <dbReference type="ARBA" id="ARBA00022723"/>
    </source>
</evidence>
<dbReference type="GO" id="GO:0006826">
    <property type="term" value="P:iron ion transport"/>
    <property type="evidence" value="ECO:0007669"/>
    <property type="project" value="InterPro"/>
</dbReference>
<dbReference type="CDD" id="cd01056">
    <property type="entry name" value="Euk_Ferritin"/>
    <property type="match status" value="1"/>
</dbReference>
<feature type="binding site" evidence="5">
    <location>
        <position position="76"/>
    </location>
    <ligand>
        <name>Fe cation</name>
        <dbReference type="ChEBI" id="CHEBI:24875"/>
        <label>1</label>
    </ligand>
</feature>